<dbReference type="Pfam" id="PF01863">
    <property type="entry name" value="YgjP-like"/>
    <property type="match status" value="1"/>
</dbReference>
<name>A0A1H2XQ55_9PROT</name>
<accession>A0A1H2XQ55</accession>
<dbReference type="Gene3D" id="3.30.2010.10">
    <property type="entry name" value="Metalloproteases ('zincins'), catalytic domain"/>
    <property type="match status" value="1"/>
</dbReference>
<evidence type="ECO:0000313" key="3">
    <source>
        <dbReference type="Proteomes" id="UP000183454"/>
    </source>
</evidence>
<feature type="domain" description="YgjP-like metallopeptidase" evidence="1">
    <location>
        <begin position="39"/>
        <end position="247"/>
    </location>
</feature>
<organism evidence="2 3">
    <name type="scientific">Nitrosomonas communis</name>
    <dbReference type="NCBI Taxonomy" id="44574"/>
    <lineage>
        <taxon>Bacteria</taxon>
        <taxon>Pseudomonadati</taxon>
        <taxon>Pseudomonadota</taxon>
        <taxon>Betaproteobacteria</taxon>
        <taxon>Nitrosomonadales</taxon>
        <taxon>Nitrosomonadaceae</taxon>
        <taxon>Nitrosomonas</taxon>
    </lineage>
</organism>
<dbReference type="InterPro" id="IPR002725">
    <property type="entry name" value="YgjP-like_metallopeptidase"/>
</dbReference>
<reference evidence="2 3" key="1">
    <citation type="submission" date="2016-10" db="EMBL/GenBank/DDBJ databases">
        <authorList>
            <person name="de Groot N.N."/>
        </authorList>
    </citation>
    <scope>NUCLEOTIDE SEQUENCE [LARGE SCALE GENOMIC DNA]</scope>
    <source>
        <strain evidence="2 3">Nm110</strain>
    </source>
</reference>
<dbReference type="AlphaFoldDB" id="A0A1H2XQ55"/>
<sequence length="249" mass="28977">MNNLFRSRTSQSKTLKNEARTITLIDRTIGYTLIRRNRRTIGLKINREGLTVSVPLQATLSRIEQVLHSKAAWVIRSLEVWKEKKIIQPQWCLDSTFWLLGDPYRLVLTESEKLQLISQNNKTDQIQEITRQIASLTSCQIEKFVMTWYRKQARAYMSERVALYAAKLGVPLPKVRLSSARTRWGSCSSNGTVSLNWRLIQLPLFLVDYVVAHELSHLIEMNHSAAFWRVVESIYPDYRQARAELKKID</sequence>
<evidence type="ECO:0000313" key="2">
    <source>
        <dbReference type="EMBL" id="SDW94634.1"/>
    </source>
</evidence>
<dbReference type="Proteomes" id="UP000183454">
    <property type="component" value="Unassembled WGS sequence"/>
</dbReference>
<dbReference type="InterPro" id="IPR053136">
    <property type="entry name" value="UTP_pyrophosphatase-like"/>
</dbReference>
<proteinExistence type="predicted"/>
<evidence type="ECO:0000259" key="1">
    <source>
        <dbReference type="Pfam" id="PF01863"/>
    </source>
</evidence>
<dbReference type="EMBL" id="FNNH01000041">
    <property type="protein sequence ID" value="SDW94634.1"/>
    <property type="molecule type" value="Genomic_DNA"/>
</dbReference>
<protein>
    <recommendedName>
        <fullName evidence="1">YgjP-like metallopeptidase domain-containing protein</fullName>
    </recommendedName>
</protein>
<gene>
    <name evidence="2" type="ORF">SAMN05421882_104115</name>
</gene>
<dbReference type="PANTHER" id="PTHR30399">
    <property type="entry name" value="UNCHARACTERIZED PROTEIN YGJP"/>
    <property type="match status" value="1"/>
</dbReference>
<dbReference type="CDD" id="cd07344">
    <property type="entry name" value="M48_yhfN_like"/>
    <property type="match status" value="1"/>
</dbReference>
<dbReference type="PANTHER" id="PTHR30399:SF1">
    <property type="entry name" value="UTP PYROPHOSPHATASE"/>
    <property type="match status" value="1"/>
</dbReference>